<dbReference type="AlphaFoldDB" id="A0AAW1E385"/>
<evidence type="ECO:0000313" key="2">
    <source>
        <dbReference type="Proteomes" id="UP001488805"/>
    </source>
</evidence>
<dbReference type="EMBL" id="JBCEZU010000575">
    <property type="protein sequence ID" value="KAK9516742.1"/>
    <property type="molecule type" value="Genomic_DNA"/>
</dbReference>
<gene>
    <name evidence="1" type="ORF">VZT92_024656</name>
</gene>
<dbReference type="Proteomes" id="UP001488805">
    <property type="component" value="Unassembled WGS sequence"/>
</dbReference>
<reference evidence="1 2" key="1">
    <citation type="journal article" date="2024" name="Genome Biol. Evol.">
        <title>Chromosome-level genome assembly of the viviparous eelpout Zoarces viviparus.</title>
        <authorList>
            <person name="Fuhrmann N."/>
            <person name="Brasseur M.V."/>
            <person name="Bakowski C.E."/>
            <person name="Podsiadlowski L."/>
            <person name="Prost S."/>
            <person name="Krehenwinkel H."/>
            <person name="Mayer C."/>
        </authorList>
    </citation>
    <scope>NUCLEOTIDE SEQUENCE [LARGE SCALE GENOMIC DNA]</scope>
    <source>
        <strain evidence="1">NO-MEL_2022_Ind0_liver</strain>
    </source>
</reference>
<accession>A0AAW1E385</accession>
<organism evidence="1 2">
    <name type="scientific">Zoarces viviparus</name>
    <name type="common">Viviparous eelpout</name>
    <name type="synonym">Blennius viviparus</name>
    <dbReference type="NCBI Taxonomy" id="48416"/>
    <lineage>
        <taxon>Eukaryota</taxon>
        <taxon>Metazoa</taxon>
        <taxon>Chordata</taxon>
        <taxon>Craniata</taxon>
        <taxon>Vertebrata</taxon>
        <taxon>Euteleostomi</taxon>
        <taxon>Actinopterygii</taxon>
        <taxon>Neopterygii</taxon>
        <taxon>Teleostei</taxon>
        <taxon>Neoteleostei</taxon>
        <taxon>Acanthomorphata</taxon>
        <taxon>Eupercaria</taxon>
        <taxon>Perciformes</taxon>
        <taxon>Cottioidei</taxon>
        <taxon>Zoarcales</taxon>
        <taxon>Zoarcidae</taxon>
        <taxon>Zoarcinae</taxon>
        <taxon>Zoarces</taxon>
    </lineage>
</organism>
<name>A0AAW1E385_ZOAVI</name>
<evidence type="ECO:0000313" key="1">
    <source>
        <dbReference type="EMBL" id="KAK9516742.1"/>
    </source>
</evidence>
<protein>
    <submittedName>
        <fullName evidence="1">Uncharacterized protein</fullName>
    </submittedName>
</protein>
<proteinExistence type="predicted"/>
<keyword evidence="2" id="KW-1185">Reference proteome</keyword>
<sequence>MVTSGTWPLLSWAPEEGRRGEVGPLGMWGVLRGRERGKREVVGLCGKLRCAQLAKPPASCFWMTDGQQVSHSRQV</sequence>
<comment type="caution">
    <text evidence="1">The sequence shown here is derived from an EMBL/GenBank/DDBJ whole genome shotgun (WGS) entry which is preliminary data.</text>
</comment>